<comment type="caution">
    <text evidence="5">The sequence shown here is derived from an EMBL/GenBank/DDBJ whole genome shotgun (WGS) entry which is preliminary data.</text>
</comment>
<reference evidence="5" key="1">
    <citation type="submission" date="2020-10" db="EMBL/GenBank/DDBJ databases">
        <authorList>
            <person name="Kikuchi T."/>
        </authorList>
    </citation>
    <scope>NUCLEOTIDE SEQUENCE</scope>
    <source>
        <strain evidence="5">NKZ352</strain>
    </source>
</reference>
<accession>A0A8S1GTT4</accession>
<evidence type="ECO:0008006" key="7">
    <source>
        <dbReference type="Google" id="ProtNLM"/>
    </source>
</evidence>
<proteinExistence type="predicted"/>
<evidence type="ECO:0000313" key="5">
    <source>
        <dbReference type="EMBL" id="CAD6186043.1"/>
    </source>
</evidence>
<evidence type="ECO:0000313" key="6">
    <source>
        <dbReference type="Proteomes" id="UP000835052"/>
    </source>
</evidence>
<evidence type="ECO:0000259" key="3">
    <source>
        <dbReference type="Pfam" id="PF01498"/>
    </source>
</evidence>
<feature type="compositionally biased region" description="Basic and acidic residues" evidence="2">
    <location>
        <begin position="388"/>
        <end position="398"/>
    </location>
</feature>
<dbReference type="InterPro" id="IPR002492">
    <property type="entry name" value="Transposase_Tc1-like"/>
</dbReference>
<name>A0A8S1GTT4_9PELO</name>
<dbReference type="Pfam" id="PF01498">
    <property type="entry name" value="HTH_Tnp_Tc3_2"/>
    <property type="match status" value="1"/>
</dbReference>
<dbReference type="GO" id="GO:0005634">
    <property type="term" value="C:nucleus"/>
    <property type="evidence" value="ECO:0007669"/>
    <property type="project" value="UniProtKB-SubCell"/>
</dbReference>
<dbReference type="Pfam" id="PF07034">
    <property type="entry name" value="ORC3_N"/>
    <property type="match status" value="1"/>
</dbReference>
<gene>
    <name evidence="5" type="ORF">CAUJ_LOCUS1962</name>
</gene>
<dbReference type="InterPro" id="IPR045667">
    <property type="entry name" value="ORC3_N"/>
</dbReference>
<comment type="subcellular location">
    <subcellularLocation>
        <location evidence="1">Nucleus</location>
    </subcellularLocation>
</comment>
<dbReference type="Gene3D" id="3.30.420.10">
    <property type="entry name" value="Ribonuclease H-like superfamily/Ribonuclease H"/>
    <property type="match status" value="1"/>
</dbReference>
<dbReference type="InterPro" id="IPR009057">
    <property type="entry name" value="Homeodomain-like_sf"/>
</dbReference>
<sequence length="493" mass="56531">MASGIVFHNGHKKVELNLDVIEKAVNFTEEDEEMLAKKRKVTRVFLSNFIDDESIRPIVDYLIDEEEEKLNNIFDTSSSGLLKTAVVQCNFSDVSKVIGDVKEDLLVEVRGATVIKITELDELHLIIDRISESKGLCVLVIQQFEALNPSTLDHLTALIFSKSSLRKRISSLRLVVCICTSVIFLKSSCANETLNSLTLKQFTFTDPKQIFDQVMNINILPAVFSGNFLKYLRNRFFTCDYSVAALSRAVHYAFLSKYIDDPLWKQKSAENNERIEQYSKVIKIYAKMMKRTKLVIQFHYEIQTDKEFWDKATDEQYFRWIYNMGRTFGNKNLTDNDKRAIVVGRQNGLTMMTLAGMFGVTEAGISQFLKRQKAQDGSTNSQRTGRPRVTDRNDDRNILKTSRTNPRLTAPAIRREVFLNSPSPPSVSTVKRRLNAAGIMGRRPVKKPLISEKNRVARVKWAKEHLNWTRQDWNKILSSDEIKFLLFGSDGIQ</sequence>
<organism evidence="5 6">
    <name type="scientific">Caenorhabditis auriculariae</name>
    <dbReference type="NCBI Taxonomy" id="2777116"/>
    <lineage>
        <taxon>Eukaryota</taxon>
        <taxon>Metazoa</taxon>
        <taxon>Ecdysozoa</taxon>
        <taxon>Nematoda</taxon>
        <taxon>Chromadorea</taxon>
        <taxon>Rhabditida</taxon>
        <taxon>Rhabditina</taxon>
        <taxon>Rhabditomorpha</taxon>
        <taxon>Rhabditoidea</taxon>
        <taxon>Rhabditidae</taxon>
        <taxon>Peloderinae</taxon>
        <taxon>Caenorhabditis</taxon>
    </lineage>
</organism>
<feature type="domain" description="Origin recognition complex subunit 3 N-terminal" evidence="4">
    <location>
        <begin position="79"/>
        <end position="263"/>
    </location>
</feature>
<feature type="domain" description="Transposase Tc1-like" evidence="3">
    <location>
        <begin position="395"/>
        <end position="467"/>
    </location>
</feature>
<evidence type="ECO:0000256" key="2">
    <source>
        <dbReference type="SAM" id="MobiDB-lite"/>
    </source>
</evidence>
<dbReference type="InterPro" id="IPR036397">
    <property type="entry name" value="RNaseH_sf"/>
</dbReference>
<dbReference type="GO" id="GO:0015074">
    <property type="term" value="P:DNA integration"/>
    <property type="evidence" value="ECO:0007669"/>
    <property type="project" value="InterPro"/>
</dbReference>
<evidence type="ECO:0000259" key="4">
    <source>
        <dbReference type="Pfam" id="PF07034"/>
    </source>
</evidence>
<dbReference type="EMBL" id="CAJGYM010000003">
    <property type="protein sequence ID" value="CAD6186043.1"/>
    <property type="molecule type" value="Genomic_DNA"/>
</dbReference>
<dbReference type="OrthoDB" id="5793274at2759"/>
<feature type="compositionally biased region" description="Polar residues" evidence="2">
    <location>
        <begin position="375"/>
        <end position="384"/>
    </location>
</feature>
<dbReference type="AlphaFoldDB" id="A0A8S1GTT4"/>
<dbReference type="GO" id="GO:0006313">
    <property type="term" value="P:DNA transposition"/>
    <property type="evidence" value="ECO:0007669"/>
    <property type="project" value="InterPro"/>
</dbReference>
<dbReference type="Proteomes" id="UP000835052">
    <property type="component" value="Unassembled WGS sequence"/>
</dbReference>
<protein>
    <recommendedName>
        <fullName evidence="7">Transposase Tc1-like domain-containing protein</fullName>
    </recommendedName>
</protein>
<keyword evidence="6" id="KW-1185">Reference proteome</keyword>
<feature type="region of interest" description="Disordered" evidence="2">
    <location>
        <begin position="371"/>
        <end position="405"/>
    </location>
</feature>
<evidence type="ECO:0000256" key="1">
    <source>
        <dbReference type="ARBA" id="ARBA00004123"/>
    </source>
</evidence>
<dbReference type="GO" id="GO:0003677">
    <property type="term" value="F:DNA binding"/>
    <property type="evidence" value="ECO:0007669"/>
    <property type="project" value="InterPro"/>
</dbReference>
<dbReference type="SUPFAM" id="SSF46689">
    <property type="entry name" value="Homeodomain-like"/>
    <property type="match status" value="1"/>
</dbReference>